<evidence type="ECO:0000256" key="5">
    <source>
        <dbReference type="SAM" id="Coils"/>
    </source>
</evidence>
<dbReference type="GO" id="GO:0008253">
    <property type="term" value="F:5'-nucleotidase activity"/>
    <property type="evidence" value="ECO:0007669"/>
    <property type="project" value="TreeGrafter"/>
</dbReference>
<dbReference type="PANTHER" id="PTHR12103">
    <property type="entry name" value="5'-NUCLEOTIDASE DOMAIN-CONTAINING"/>
    <property type="match status" value="1"/>
</dbReference>
<dbReference type="InterPro" id="IPR023214">
    <property type="entry name" value="HAD_sf"/>
</dbReference>
<dbReference type="RefSeq" id="WP_058515982.1">
    <property type="nucleotide sequence ID" value="NZ_CAAAIH010000052.1"/>
</dbReference>
<evidence type="ECO:0000256" key="4">
    <source>
        <dbReference type="ARBA" id="ARBA00022842"/>
    </source>
</evidence>
<sequence length="469" mass="54692">MNEHKVYVNRILNMKKIKLIGLDMDHTLIRYHSENFESLVYQLVKEQLVEVKHYPEPIKKLNFNYHDAIRGLVIDRKNGNILKLSRYGAIRQSYHGTKLIDFAEQQKIYRSIYVDLSDPNYMAIDTAFSIAFCVLYGQLVELKDTVYPEQMPSYQTMALDVQFCVDKVHSDGSLKSIISKNLPTYVIKERAVVEGLKHFIHHGKKIFILTNSDYSYTKLLLEYAINPFLKKGEHWVDLFEYVITLANKPRFFYDNLRFLSVNPGTGMMTNTIGSIVPGVYQGGNAKKFTEDLHIRGDEILYIGDHIYGDILRLKKDCNWRTALVVEELGEEITAQAEAIPVEKKIIKAMEIKKDLEKQYVNLYTKIIDEGASKEHNKELQELQAEISRIDAQLTKLIKEQQTYFNPKWERVFRAGAEESYFAYQVDRFACIYMEKLSDLLEYSPVTYFRANRRLLAHDADVSIDYYNEN</sequence>
<dbReference type="Pfam" id="PF05761">
    <property type="entry name" value="5_nucleotid"/>
    <property type="match status" value="1"/>
</dbReference>
<accession>A0A0W0Y9Q2</accession>
<evidence type="ECO:0000313" key="6">
    <source>
        <dbReference type="EMBL" id="KTD53705.1"/>
    </source>
</evidence>
<dbReference type="InterPro" id="IPR008380">
    <property type="entry name" value="HAD-SF_hydro_IG_5-nucl"/>
</dbReference>
<keyword evidence="4" id="KW-0460">Magnesium</keyword>
<comment type="similarity">
    <text evidence="1">Belongs to the 5'(3')-deoxyribonucleotidase family.</text>
</comment>
<protein>
    <submittedName>
        <fullName evidence="6">5'-nucleotidase</fullName>
    </submittedName>
</protein>
<dbReference type="PIRSF" id="PIRSF017434">
    <property type="entry name" value="Purine_5'-nucleotidase"/>
    <property type="match status" value="1"/>
</dbReference>
<dbReference type="EMBL" id="LNYU01000091">
    <property type="protein sequence ID" value="KTD53705.1"/>
    <property type="molecule type" value="Genomic_DNA"/>
</dbReference>
<dbReference type="InterPro" id="IPR016695">
    <property type="entry name" value="Pur_nucleotidase"/>
</dbReference>
<dbReference type="InterPro" id="IPR036412">
    <property type="entry name" value="HAD-like_sf"/>
</dbReference>
<keyword evidence="2" id="KW-0479">Metal-binding</keyword>
<evidence type="ECO:0000256" key="3">
    <source>
        <dbReference type="ARBA" id="ARBA00022801"/>
    </source>
</evidence>
<evidence type="ECO:0000256" key="1">
    <source>
        <dbReference type="ARBA" id="ARBA00009589"/>
    </source>
</evidence>
<proteinExistence type="inferred from homology"/>
<keyword evidence="3" id="KW-0378">Hydrolase</keyword>
<organism evidence="6 7">
    <name type="scientific">Legionella santicrucis</name>
    <dbReference type="NCBI Taxonomy" id="45074"/>
    <lineage>
        <taxon>Bacteria</taxon>
        <taxon>Pseudomonadati</taxon>
        <taxon>Pseudomonadota</taxon>
        <taxon>Gammaproteobacteria</taxon>
        <taxon>Legionellales</taxon>
        <taxon>Legionellaceae</taxon>
        <taxon>Legionella</taxon>
    </lineage>
</organism>
<name>A0A0W0Y9Q2_9GAMM</name>
<gene>
    <name evidence="6" type="ORF">Lsan_4115</name>
</gene>
<keyword evidence="7" id="KW-1185">Reference proteome</keyword>
<evidence type="ECO:0000313" key="7">
    <source>
        <dbReference type="Proteomes" id="UP000054703"/>
    </source>
</evidence>
<evidence type="ECO:0000256" key="2">
    <source>
        <dbReference type="ARBA" id="ARBA00022723"/>
    </source>
</evidence>
<reference evidence="6 7" key="1">
    <citation type="submission" date="2015-11" db="EMBL/GenBank/DDBJ databases">
        <title>Genomic analysis of 38 Legionella species identifies large and diverse effector repertoires.</title>
        <authorList>
            <person name="Burstein D."/>
            <person name="Amaro F."/>
            <person name="Zusman T."/>
            <person name="Lifshitz Z."/>
            <person name="Cohen O."/>
            <person name="Gilbert J.A."/>
            <person name="Pupko T."/>
            <person name="Shuman H.A."/>
            <person name="Segal G."/>
        </authorList>
    </citation>
    <scope>NUCLEOTIDE SEQUENCE [LARGE SCALE GENOMIC DNA]</scope>
    <source>
        <strain evidence="6 7">SC-63-C7</strain>
    </source>
</reference>
<dbReference type="OrthoDB" id="5631558at2"/>
<dbReference type="PATRIC" id="fig|45074.5.peg.4421"/>
<dbReference type="PANTHER" id="PTHR12103:SF22">
    <property type="entry name" value="HAD-SUPERFAMILY HYDROLASE, SUBFAMILY IG, 5'-NUCLEOTIDASE"/>
    <property type="match status" value="1"/>
</dbReference>
<dbReference type="CDD" id="cd07522">
    <property type="entry name" value="HAD_cN-II"/>
    <property type="match status" value="1"/>
</dbReference>
<dbReference type="GO" id="GO:0046872">
    <property type="term" value="F:metal ion binding"/>
    <property type="evidence" value="ECO:0007669"/>
    <property type="project" value="UniProtKB-KW"/>
</dbReference>
<dbReference type="STRING" id="45074.Lsan_4115"/>
<feature type="coiled-coil region" evidence="5">
    <location>
        <begin position="372"/>
        <end position="399"/>
    </location>
</feature>
<keyword evidence="5" id="KW-0175">Coiled coil</keyword>
<dbReference type="AlphaFoldDB" id="A0A0W0Y9Q2"/>
<comment type="caution">
    <text evidence="6">The sequence shown here is derived from an EMBL/GenBank/DDBJ whole genome shotgun (WGS) entry which is preliminary data.</text>
</comment>
<dbReference type="SUPFAM" id="SSF56784">
    <property type="entry name" value="HAD-like"/>
    <property type="match status" value="1"/>
</dbReference>
<dbReference type="Gene3D" id="3.40.50.1000">
    <property type="entry name" value="HAD superfamily/HAD-like"/>
    <property type="match status" value="1"/>
</dbReference>
<dbReference type="NCBIfam" id="TIGR02244">
    <property type="entry name" value="HAD-IG-Ncltidse"/>
    <property type="match status" value="1"/>
</dbReference>
<dbReference type="Proteomes" id="UP000054703">
    <property type="component" value="Unassembled WGS sequence"/>
</dbReference>